<accession>A0A392VSZ7</accession>
<reference evidence="2 3" key="1">
    <citation type="journal article" date="2018" name="Front. Plant Sci.">
        <title>Red Clover (Trifolium pratense) and Zigzag Clover (T. medium) - A Picture of Genomic Similarities and Differences.</title>
        <authorList>
            <person name="Dluhosova J."/>
            <person name="Istvanek J."/>
            <person name="Nedelnik J."/>
            <person name="Repkova J."/>
        </authorList>
    </citation>
    <scope>NUCLEOTIDE SEQUENCE [LARGE SCALE GENOMIC DNA]</scope>
    <source>
        <strain evidence="3">cv. 10/8</strain>
        <tissue evidence="2">Leaf</tissue>
    </source>
</reference>
<organism evidence="2 3">
    <name type="scientific">Trifolium medium</name>
    <dbReference type="NCBI Taxonomy" id="97028"/>
    <lineage>
        <taxon>Eukaryota</taxon>
        <taxon>Viridiplantae</taxon>
        <taxon>Streptophyta</taxon>
        <taxon>Embryophyta</taxon>
        <taxon>Tracheophyta</taxon>
        <taxon>Spermatophyta</taxon>
        <taxon>Magnoliopsida</taxon>
        <taxon>eudicotyledons</taxon>
        <taxon>Gunneridae</taxon>
        <taxon>Pentapetalae</taxon>
        <taxon>rosids</taxon>
        <taxon>fabids</taxon>
        <taxon>Fabales</taxon>
        <taxon>Fabaceae</taxon>
        <taxon>Papilionoideae</taxon>
        <taxon>50 kb inversion clade</taxon>
        <taxon>NPAAA clade</taxon>
        <taxon>Hologalegina</taxon>
        <taxon>IRL clade</taxon>
        <taxon>Trifolieae</taxon>
        <taxon>Trifolium</taxon>
    </lineage>
</organism>
<feature type="compositionally biased region" description="Gly residues" evidence="1">
    <location>
        <begin position="1"/>
        <end position="10"/>
    </location>
</feature>
<proteinExistence type="predicted"/>
<evidence type="ECO:0000313" key="3">
    <source>
        <dbReference type="Proteomes" id="UP000265520"/>
    </source>
</evidence>
<comment type="caution">
    <text evidence="2">The sequence shown here is derived from an EMBL/GenBank/DDBJ whole genome shotgun (WGS) entry which is preliminary data.</text>
</comment>
<dbReference type="AlphaFoldDB" id="A0A392VSZ7"/>
<dbReference type="EMBL" id="LXQA011248301">
    <property type="protein sequence ID" value="MCI90569.1"/>
    <property type="molecule type" value="Genomic_DNA"/>
</dbReference>
<dbReference type="Proteomes" id="UP000265520">
    <property type="component" value="Unassembled WGS sequence"/>
</dbReference>
<feature type="non-terminal residue" evidence="2">
    <location>
        <position position="1"/>
    </location>
</feature>
<evidence type="ECO:0000256" key="1">
    <source>
        <dbReference type="SAM" id="MobiDB-lite"/>
    </source>
</evidence>
<evidence type="ECO:0000313" key="2">
    <source>
        <dbReference type="EMBL" id="MCI90569.1"/>
    </source>
</evidence>
<keyword evidence="3" id="KW-1185">Reference proteome</keyword>
<feature type="non-terminal residue" evidence="2">
    <location>
        <position position="70"/>
    </location>
</feature>
<protein>
    <submittedName>
        <fullName evidence="2">Uncharacterized protein</fullName>
    </submittedName>
</protein>
<feature type="region of interest" description="Disordered" evidence="1">
    <location>
        <begin position="1"/>
        <end position="70"/>
    </location>
</feature>
<name>A0A392VSZ7_9FABA</name>
<sequence>GSGSGAGVGNGVRQQDEEQRQPQQEEGAVGGGVDNVMQKLNSNEDGNDLEAETDKNEVFDGELLGLKESS</sequence>